<dbReference type="Proteomes" id="UP000254220">
    <property type="component" value="Unassembled WGS sequence"/>
</dbReference>
<proteinExistence type="predicted"/>
<evidence type="ECO:0000313" key="2">
    <source>
        <dbReference type="Proteomes" id="UP000254220"/>
    </source>
</evidence>
<accession>A0A379XP13</accession>
<organism evidence="1 2">
    <name type="scientific">Salmonella enterica subsp. indica</name>
    <dbReference type="NCBI Taxonomy" id="59207"/>
    <lineage>
        <taxon>Bacteria</taxon>
        <taxon>Pseudomonadati</taxon>
        <taxon>Pseudomonadota</taxon>
        <taxon>Gammaproteobacteria</taxon>
        <taxon>Enterobacterales</taxon>
        <taxon>Enterobacteriaceae</taxon>
        <taxon>Salmonella</taxon>
    </lineage>
</organism>
<dbReference type="AlphaFoldDB" id="A0A379XP13"/>
<protein>
    <submittedName>
        <fullName evidence="1">Uncharacterized protein</fullName>
    </submittedName>
</protein>
<name>A0A379XP13_SALER</name>
<evidence type="ECO:0000313" key="1">
    <source>
        <dbReference type="EMBL" id="SUI02287.1"/>
    </source>
</evidence>
<gene>
    <name evidence="1" type="ORF">NCTC12420_02040</name>
</gene>
<reference evidence="1 2" key="1">
    <citation type="submission" date="2018-06" db="EMBL/GenBank/DDBJ databases">
        <authorList>
            <consortium name="Pathogen Informatics"/>
            <person name="Doyle S."/>
        </authorList>
    </citation>
    <scope>NUCLEOTIDE SEQUENCE [LARGE SCALE GENOMIC DNA]</scope>
    <source>
        <strain evidence="1 2">NCTC12420</strain>
    </source>
</reference>
<dbReference type="EMBL" id="UGYB01000001">
    <property type="protein sequence ID" value="SUI02287.1"/>
    <property type="molecule type" value="Genomic_DNA"/>
</dbReference>
<sequence length="72" mass="7917">MVVHGVLLLFCIIYEGYGMRLNNIAMIIILAMSGSFSSQAMAEKLSPEADAELLVWSDASRCKLYEICSDAI</sequence>